<evidence type="ECO:0000313" key="2">
    <source>
        <dbReference type="EMBL" id="KAF0698351.1"/>
    </source>
</evidence>
<dbReference type="EMBL" id="VJMH01005246">
    <property type="protein sequence ID" value="KAF0698351.1"/>
    <property type="molecule type" value="Genomic_DNA"/>
</dbReference>
<evidence type="ECO:0000313" key="3">
    <source>
        <dbReference type="EMBL" id="VFT87898.1"/>
    </source>
</evidence>
<protein>
    <submittedName>
        <fullName evidence="3">Aste57867_11030 protein</fullName>
    </submittedName>
</protein>
<gene>
    <name evidence="3" type="primary">Aste57867_11030</name>
    <name evidence="2" type="ORF">As57867_010988</name>
    <name evidence="3" type="ORF">ASTE57867_11030</name>
</gene>
<evidence type="ECO:0000256" key="1">
    <source>
        <dbReference type="SAM" id="MobiDB-lite"/>
    </source>
</evidence>
<name>A0A485KRU2_9STRA</name>
<proteinExistence type="predicted"/>
<dbReference type="Proteomes" id="UP000332933">
    <property type="component" value="Unassembled WGS sequence"/>
</dbReference>
<reference evidence="3 4" key="1">
    <citation type="submission" date="2019-03" db="EMBL/GenBank/DDBJ databases">
        <authorList>
            <person name="Gaulin E."/>
            <person name="Dumas B."/>
        </authorList>
    </citation>
    <scope>NUCLEOTIDE SEQUENCE [LARGE SCALE GENOMIC DNA]</scope>
    <source>
        <strain evidence="3">CBS 568.67</strain>
    </source>
</reference>
<dbReference type="EMBL" id="CAADRA010005267">
    <property type="protein sequence ID" value="VFT87898.1"/>
    <property type="molecule type" value="Genomic_DNA"/>
</dbReference>
<dbReference type="OrthoDB" id="76704at2759"/>
<feature type="region of interest" description="Disordered" evidence="1">
    <location>
        <begin position="77"/>
        <end position="111"/>
    </location>
</feature>
<keyword evidence="4" id="KW-1185">Reference proteome</keyword>
<accession>A0A485KRU2</accession>
<sequence>MDGKRLRLDSNEWGLQVSSYARRRRVETKVSLLKNHSVPTGDPDCPPPDVVRAKRTQHDIDLSVSVLTMDEVDDEEMLDAPTPPTQTATVDDMHAPRTGLKLSELSDLSAA</sequence>
<reference evidence="2" key="2">
    <citation type="submission" date="2019-06" db="EMBL/GenBank/DDBJ databases">
        <title>Genomics analysis of Aphanomyces spp. identifies a new class of oomycete effector associated with host adaptation.</title>
        <authorList>
            <person name="Gaulin E."/>
        </authorList>
    </citation>
    <scope>NUCLEOTIDE SEQUENCE</scope>
    <source>
        <strain evidence="2">CBS 578.67</strain>
    </source>
</reference>
<organism evidence="3 4">
    <name type="scientific">Aphanomyces stellatus</name>
    <dbReference type="NCBI Taxonomy" id="120398"/>
    <lineage>
        <taxon>Eukaryota</taxon>
        <taxon>Sar</taxon>
        <taxon>Stramenopiles</taxon>
        <taxon>Oomycota</taxon>
        <taxon>Saprolegniomycetes</taxon>
        <taxon>Saprolegniales</taxon>
        <taxon>Verrucalvaceae</taxon>
        <taxon>Aphanomyces</taxon>
    </lineage>
</organism>
<dbReference type="AlphaFoldDB" id="A0A485KRU2"/>
<evidence type="ECO:0000313" key="4">
    <source>
        <dbReference type="Proteomes" id="UP000332933"/>
    </source>
</evidence>